<feature type="domain" description="Phosphogluconate dehydrogenase NAD-binding putative C-terminal" evidence="4">
    <location>
        <begin position="215"/>
        <end position="285"/>
    </location>
</feature>
<accession>A0A9P4P1L5</accession>
<dbReference type="Gene3D" id="1.10.1040.10">
    <property type="entry name" value="N-(1-d-carboxylethyl)-l-norvaline Dehydrogenase, domain 2"/>
    <property type="match status" value="1"/>
</dbReference>
<evidence type="ECO:0000256" key="2">
    <source>
        <dbReference type="SAM" id="MobiDB-lite"/>
    </source>
</evidence>
<dbReference type="Gene3D" id="3.40.50.720">
    <property type="entry name" value="NAD(P)-binding Rossmann-like Domain"/>
    <property type="match status" value="1"/>
</dbReference>
<dbReference type="InterPro" id="IPR051265">
    <property type="entry name" value="HIBADH-related_NP60_sf"/>
</dbReference>
<feature type="region of interest" description="Disordered" evidence="2">
    <location>
        <begin position="130"/>
        <end position="150"/>
    </location>
</feature>
<dbReference type="AlphaFoldDB" id="A0A9P4P1L5"/>
<dbReference type="PANTHER" id="PTHR43580:SF2">
    <property type="entry name" value="CYTOKINE-LIKE NUCLEAR FACTOR N-PAC"/>
    <property type="match status" value="1"/>
</dbReference>
<evidence type="ECO:0000313" key="5">
    <source>
        <dbReference type="EMBL" id="KAF2435597.1"/>
    </source>
</evidence>
<reference evidence="5" key="1">
    <citation type="journal article" date="2020" name="Stud. Mycol.">
        <title>101 Dothideomycetes genomes: a test case for predicting lifestyles and emergence of pathogens.</title>
        <authorList>
            <person name="Haridas S."/>
            <person name="Albert R."/>
            <person name="Binder M."/>
            <person name="Bloem J."/>
            <person name="Labutti K."/>
            <person name="Salamov A."/>
            <person name="Andreopoulos B."/>
            <person name="Baker S."/>
            <person name="Barry K."/>
            <person name="Bills G."/>
            <person name="Bluhm B."/>
            <person name="Cannon C."/>
            <person name="Castanera R."/>
            <person name="Culley D."/>
            <person name="Daum C."/>
            <person name="Ezra D."/>
            <person name="Gonzalez J."/>
            <person name="Henrissat B."/>
            <person name="Kuo A."/>
            <person name="Liang C."/>
            <person name="Lipzen A."/>
            <person name="Lutzoni F."/>
            <person name="Magnuson J."/>
            <person name="Mondo S."/>
            <person name="Nolan M."/>
            <person name="Ohm R."/>
            <person name="Pangilinan J."/>
            <person name="Park H.-J."/>
            <person name="Ramirez L."/>
            <person name="Alfaro M."/>
            <person name="Sun H."/>
            <person name="Tritt A."/>
            <person name="Yoshinaga Y."/>
            <person name="Zwiers L.-H."/>
            <person name="Turgeon B."/>
            <person name="Goodwin S."/>
            <person name="Spatafora J."/>
            <person name="Crous P."/>
            <person name="Grigoriev I."/>
        </authorList>
    </citation>
    <scope>NUCLEOTIDE SEQUENCE</scope>
    <source>
        <strain evidence="5">CBS 130266</strain>
    </source>
</reference>
<dbReference type="PANTHER" id="PTHR43580">
    <property type="entry name" value="OXIDOREDUCTASE GLYR1-RELATED"/>
    <property type="match status" value="1"/>
</dbReference>
<comment type="caution">
    <text evidence="5">The sequence shown here is derived from an EMBL/GenBank/DDBJ whole genome shotgun (WGS) entry which is preliminary data.</text>
</comment>
<dbReference type="GO" id="GO:0031491">
    <property type="term" value="F:nucleosome binding"/>
    <property type="evidence" value="ECO:0007669"/>
    <property type="project" value="TreeGrafter"/>
</dbReference>
<evidence type="ECO:0000259" key="3">
    <source>
        <dbReference type="Pfam" id="PF03807"/>
    </source>
</evidence>
<dbReference type="Pfam" id="PF03807">
    <property type="entry name" value="F420_oxidored"/>
    <property type="match status" value="1"/>
</dbReference>
<comment type="similarity">
    <text evidence="1">Belongs to the HIBADH-related family. NP60 subfamily.</text>
</comment>
<dbReference type="InterPro" id="IPR015814">
    <property type="entry name" value="Pgluconate_DH_NAD-bd_C"/>
</dbReference>
<dbReference type="InterPro" id="IPR008927">
    <property type="entry name" value="6-PGluconate_DH-like_C_sf"/>
</dbReference>
<dbReference type="Pfam" id="PF09130">
    <property type="entry name" value="DUF1932"/>
    <property type="match status" value="1"/>
</dbReference>
<dbReference type="SUPFAM" id="SSF51735">
    <property type="entry name" value="NAD(P)-binding Rossmann-fold domains"/>
    <property type="match status" value="1"/>
</dbReference>
<dbReference type="Proteomes" id="UP000800235">
    <property type="component" value="Unassembled WGS sequence"/>
</dbReference>
<dbReference type="InterPro" id="IPR036291">
    <property type="entry name" value="NAD(P)-bd_dom_sf"/>
</dbReference>
<keyword evidence="6" id="KW-1185">Reference proteome</keyword>
<dbReference type="GO" id="GO:0140673">
    <property type="term" value="P:transcription elongation-coupled chromatin remodeling"/>
    <property type="evidence" value="ECO:0007669"/>
    <property type="project" value="TreeGrafter"/>
</dbReference>
<dbReference type="SUPFAM" id="SSF48179">
    <property type="entry name" value="6-phosphogluconate dehydrogenase C-terminal domain-like"/>
    <property type="match status" value="1"/>
</dbReference>
<evidence type="ECO:0000259" key="4">
    <source>
        <dbReference type="Pfam" id="PF09130"/>
    </source>
</evidence>
<gene>
    <name evidence="5" type="ORF">EJ08DRAFT_645875</name>
</gene>
<dbReference type="GO" id="GO:0003677">
    <property type="term" value="F:DNA binding"/>
    <property type="evidence" value="ECO:0007669"/>
    <property type="project" value="TreeGrafter"/>
</dbReference>
<sequence>MAAPLANVGIISIGEMGLGIAKLLIANNYHVLTNLSGRSGSTKSRAESASIADTQTDTALVEQSDYILSIVPPRDSHATAERITTAFKSAKRASQHPLYFLDLNAIAPSTATASANTFPKEIRFVDGGIIGGPPKEDAGSEPADTEQASKWTKPSICLSGPYKLSEAPVEGKNLAELLNTRHVSDEIGSASGLKCCFASMTKGFTALAIQSFTTASKLGVLDQLQDYVGTHNPRALAQAERGLTSMPPKSGRWVAEMQEIGKTFKEDGGWTEGGVFEQIAEVYEFIAKETPLGEEQSGKRNRGNTVYDVVAAVEEGRGRQ</sequence>
<proteinExistence type="inferred from homology"/>
<dbReference type="InterPro" id="IPR028939">
    <property type="entry name" value="P5C_Rdtase_cat_N"/>
</dbReference>
<evidence type="ECO:0000313" key="6">
    <source>
        <dbReference type="Proteomes" id="UP000800235"/>
    </source>
</evidence>
<organism evidence="5 6">
    <name type="scientific">Tothia fuscella</name>
    <dbReference type="NCBI Taxonomy" id="1048955"/>
    <lineage>
        <taxon>Eukaryota</taxon>
        <taxon>Fungi</taxon>
        <taxon>Dikarya</taxon>
        <taxon>Ascomycota</taxon>
        <taxon>Pezizomycotina</taxon>
        <taxon>Dothideomycetes</taxon>
        <taxon>Pleosporomycetidae</taxon>
        <taxon>Venturiales</taxon>
        <taxon>Cylindrosympodiaceae</taxon>
        <taxon>Tothia</taxon>
    </lineage>
</organism>
<dbReference type="EMBL" id="MU007013">
    <property type="protein sequence ID" value="KAF2435597.1"/>
    <property type="molecule type" value="Genomic_DNA"/>
</dbReference>
<protein>
    <submittedName>
        <fullName evidence="5">6-phosphogluconate dehydrogenase C-terminal domain-like protein</fullName>
    </submittedName>
</protein>
<dbReference type="InterPro" id="IPR013328">
    <property type="entry name" value="6PGD_dom2"/>
</dbReference>
<feature type="domain" description="Pyrroline-5-carboxylate reductase catalytic N-terminal" evidence="3">
    <location>
        <begin position="8"/>
        <end position="84"/>
    </location>
</feature>
<dbReference type="OrthoDB" id="9988102at2759"/>
<evidence type="ECO:0000256" key="1">
    <source>
        <dbReference type="ARBA" id="ARBA00007598"/>
    </source>
</evidence>
<name>A0A9P4P1L5_9PEZI</name>
<dbReference type="GO" id="GO:0000785">
    <property type="term" value="C:chromatin"/>
    <property type="evidence" value="ECO:0007669"/>
    <property type="project" value="TreeGrafter"/>
</dbReference>